<name>M4BL36_HYAAE</name>
<organism evidence="3 4">
    <name type="scientific">Hyaloperonospora arabidopsidis (strain Emoy2)</name>
    <name type="common">Downy mildew agent</name>
    <name type="synonym">Peronospora arabidopsidis</name>
    <dbReference type="NCBI Taxonomy" id="559515"/>
    <lineage>
        <taxon>Eukaryota</taxon>
        <taxon>Sar</taxon>
        <taxon>Stramenopiles</taxon>
        <taxon>Oomycota</taxon>
        <taxon>Peronosporomycetes</taxon>
        <taxon>Peronosporales</taxon>
        <taxon>Peronosporaceae</taxon>
        <taxon>Hyaloperonospora</taxon>
    </lineage>
</organism>
<reference evidence="4" key="1">
    <citation type="journal article" date="2010" name="Science">
        <title>Signatures of adaptation to obligate biotrophy in the Hyaloperonospora arabidopsidis genome.</title>
        <authorList>
            <person name="Baxter L."/>
            <person name="Tripathy S."/>
            <person name="Ishaque N."/>
            <person name="Boot N."/>
            <person name="Cabral A."/>
            <person name="Kemen E."/>
            <person name="Thines M."/>
            <person name="Ah-Fong A."/>
            <person name="Anderson R."/>
            <person name="Badejoko W."/>
            <person name="Bittner-Eddy P."/>
            <person name="Boore J.L."/>
            <person name="Chibucos M.C."/>
            <person name="Coates M."/>
            <person name="Dehal P."/>
            <person name="Delehaunty K."/>
            <person name="Dong S."/>
            <person name="Downton P."/>
            <person name="Dumas B."/>
            <person name="Fabro G."/>
            <person name="Fronick C."/>
            <person name="Fuerstenberg S.I."/>
            <person name="Fulton L."/>
            <person name="Gaulin E."/>
            <person name="Govers F."/>
            <person name="Hughes L."/>
            <person name="Humphray S."/>
            <person name="Jiang R.H."/>
            <person name="Judelson H."/>
            <person name="Kamoun S."/>
            <person name="Kyung K."/>
            <person name="Meijer H."/>
            <person name="Minx P."/>
            <person name="Morris P."/>
            <person name="Nelson J."/>
            <person name="Phuntumart V."/>
            <person name="Qutob D."/>
            <person name="Rehmany A."/>
            <person name="Rougon-Cardoso A."/>
            <person name="Ryden P."/>
            <person name="Torto-Alalibo T."/>
            <person name="Studholme D."/>
            <person name="Wang Y."/>
            <person name="Win J."/>
            <person name="Wood J."/>
            <person name="Clifton S.W."/>
            <person name="Rogers J."/>
            <person name="Van den Ackerveken G."/>
            <person name="Jones J.D."/>
            <person name="McDowell J.M."/>
            <person name="Beynon J."/>
            <person name="Tyler B.M."/>
        </authorList>
    </citation>
    <scope>NUCLEOTIDE SEQUENCE [LARGE SCALE GENOMIC DNA]</scope>
    <source>
        <strain evidence="4">Emoy2</strain>
    </source>
</reference>
<gene>
    <name evidence="2" type="primary">HaRxLL93d</name>
</gene>
<feature type="compositionally biased region" description="Basic residues" evidence="1">
    <location>
        <begin position="81"/>
        <end position="95"/>
    </location>
</feature>
<dbReference type="Proteomes" id="UP000011713">
    <property type="component" value="Unassembled WGS sequence"/>
</dbReference>
<feature type="region of interest" description="Disordered" evidence="1">
    <location>
        <begin position="75"/>
        <end position="95"/>
    </location>
</feature>
<sequence>MVSGKVILAVSRIWGVPAQPGDVPSAYVKADKEEGFEILLHIPQGMEIEAKLLDKFGVQDKGHLALRLKKGLRVGTGQGANRRRRRRRRRRAATF</sequence>
<evidence type="ECO:0000313" key="2">
    <source>
        <dbReference type="EMBL" id="BAP68980.1"/>
    </source>
</evidence>
<dbReference type="InParanoid" id="M4BL36"/>
<proteinExistence type="evidence at transcript level"/>
<dbReference type="EnsemblProtists" id="HpaT807121">
    <property type="protein sequence ID" value="HpaP807121"/>
    <property type="gene ID" value="HpaG807121"/>
</dbReference>
<dbReference type="STRING" id="559515.M4BL36"/>
<accession>M4BL36</accession>
<dbReference type="EMBL" id="JH598368">
    <property type="status" value="NOT_ANNOTATED_CDS"/>
    <property type="molecule type" value="Genomic_DNA"/>
</dbReference>
<evidence type="ECO:0000313" key="3">
    <source>
        <dbReference type="EnsemblProtists" id="HpaP807121"/>
    </source>
</evidence>
<reference evidence="3" key="3">
    <citation type="submission" date="2015-06" db="UniProtKB">
        <authorList>
            <consortium name="EnsemblProtists"/>
        </authorList>
    </citation>
    <scope>IDENTIFICATION</scope>
    <source>
        <strain evidence="3">Emoy2</strain>
    </source>
</reference>
<dbReference type="AlphaFoldDB" id="M4BL36"/>
<dbReference type="EMBL" id="AB922404">
    <property type="protein sequence ID" value="BAP68980.1"/>
    <property type="molecule type" value="mRNA"/>
</dbReference>
<reference evidence="2" key="2">
    <citation type="journal article" date="2014" name="PLoS Pathog.">
        <title>Expression profiling during arabidopsis/downy mildew interaction reveals a highly-expressed effector that attenuates responses to salicylic acid.</title>
        <authorList>
            <person name="Asai S."/>
            <person name="Rallapalli G."/>
            <person name="Piquerez S.J.M."/>
            <person name="Caillaud M.C."/>
            <person name="Furzer O.J."/>
            <person name="Ishaque N."/>
            <person name="Wirthmueller L."/>
            <person name="Fabro G."/>
            <person name="Shirasu K."/>
            <person name="Jones J.D.G."/>
        </authorList>
    </citation>
    <scope>NUCLEOTIDE SEQUENCE</scope>
    <source>
        <strain evidence="2">Emoy2</strain>
    </source>
</reference>
<keyword evidence="4" id="KW-1185">Reference proteome</keyword>
<protein>
    <submittedName>
        <fullName evidence="2">RxLR effector candidate protein</fullName>
    </submittedName>
</protein>
<dbReference type="HOGENOM" id="CLU_2377276_0_0_1"/>
<evidence type="ECO:0000313" key="4">
    <source>
        <dbReference type="Proteomes" id="UP000011713"/>
    </source>
</evidence>
<dbReference type="VEuPathDB" id="FungiDB:HpaG807121"/>
<evidence type="ECO:0000256" key="1">
    <source>
        <dbReference type="SAM" id="MobiDB-lite"/>
    </source>
</evidence>
<dbReference type="OMA" id="HIPQGME"/>